<keyword evidence="7" id="KW-0915">Sodium</keyword>
<evidence type="ECO:0000256" key="1">
    <source>
        <dbReference type="ARBA" id="ARBA00004141"/>
    </source>
</evidence>
<dbReference type="AlphaFoldDB" id="A0A8X6U1L0"/>
<gene>
    <name evidence="15" type="primary">AVEN_9021_1</name>
    <name evidence="15" type="ORF">NPIL_184821</name>
</gene>
<evidence type="ECO:0000256" key="3">
    <source>
        <dbReference type="ARBA" id="ARBA00022448"/>
    </source>
</evidence>
<comment type="subcellular location">
    <subcellularLocation>
        <location evidence="1">Membrane</location>
        <topology evidence="1">Multi-pass membrane protein</topology>
    </subcellularLocation>
</comment>
<evidence type="ECO:0000256" key="11">
    <source>
        <dbReference type="ARBA" id="ARBA00023303"/>
    </source>
</evidence>
<keyword evidence="6 14" id="KW-1133">Transmembrane helix</keyword>
<dbReference type="PANTHER" id="PTHR11690:SF248">
    <property type="entry name" value="PICKPOCKET 17, ISOFORM A"/>
    <property type="match status" value="1"/>
</dbReference>
<keyword evidence="4 12" id="KW-0894">Sodium channel</keyword>
<sequence length="469" mass="53885">MGFMESKYKKLGFWRKKARLLFRILLVIGFIIQSLKFLEMYLTYPSTVELEVVQPSEVELPAITVCNINEIRSTPYCEVYPEYCGTPDSDPNFCVHFAEYCNLVNTTKKVPLFSDKAFFRHLTRYEQQVLGHQYHNLVSTCTIETDDEATNCSSNVVLIPALSFSYEVPFNCFMLFSLYKQPNRGPQKVPVSTKIHLELNLEVSEYHPSHLSRGGQLAIHSPYHVPSPVSEGLFLNMGTIYRIYIRLAEKNLLPPPYKSKCRNYTKQWEENGGEGPVTEKMCKEKCKLEKSLNLFGCVERRIDYPHNLTICPDPIINFSRETSLECARSCSSPCKMRKYELEVQEADSEGSRRSCVTASDLSCATLVHIYFENLEITTFTYTPGFEPIGILSFIGGYVGLWLGISLLHVYDFLETRFFRLVATAKRKCSRRKRKIRVSPQSRKTSSAKRYSKSPASAFKNFFTYGMQVK</sequence>
<keyword evidence="9 14" id="KW-0472">Membrane</keyword>
<dbReference type="PRINTS" id="PR01078">
    <property type="entry name" value="AMINACHANNEL"/>
</dbReference>
<evidence type="ECO:0000256" key="10">
    <source>
        <dbReference type="ARBA" id="ARBA00023201"/>
    </source>
</evidence>
<dbReference type="Gene3D" id="2.60.470.10">
    <property type="entry name" value="Acid-sensing ion channels like domains"/>
    <property type="match status" value="1"/>
</dbReference>
<evidence type="ECO:0000256" key="14">
    <source>
        <dbReference type="SAM" id="Phobius"/>
    </source>
</evidence>
<dbReference type="Pfam" id="PF00858">
    <property type="entry name" value="ASC"/>
    <property type="match status" value="1"/>
</dbReference>
<name>A0A8X6U1L0_NEPPI</name>
<feature type="transmembrane region" description="Helical" evidence="14">
    <location>
        <begin position="20"/>
        <end position="38"/>
    </location>
</feature>
<dbReference type="OrthoDB" id="5874059at2759"/>
<protein>
    <submittedName>
        <fullName evidence="15">Uncharacterized protein</fullName>
    </submittedName>
</protein>
<comment type="caution">
    <text evidence="15">The sequence shown here is derived from an EMBL/GenBank/DDBJ whole genome shotgun (WGS) entry which is preliminary data.</text>
</comment>
<keyword evidence="5 12" id="KW-0812">Transmembrane</keyword>
<organism evidence="15 16">
    <name type="scientific">Nephila pilipes</name>
    <name type="common">Giant wood spider</name>
    <name type="synonym">Nephila maculata</name>
    <dbReference type="NCBI Taxonomy" id="299642"/>
    <lineage>
        <taxon>Eukaryota</taxon>
        <taxon>Metazoa</taxon>
        <taxon>Ecdysozoa</taxon>
        <taxon>Arthropoda</taxon>
        <taxon>Chelicerata</taxon>
        <taxon>Arachnida</taxon>
        <taxon>Araneae</taxon>
        <taxon>Araneomorphae</taxon>
        <taxon>Entelegynae</taxon>
        <taxon>Araneoidea</taxon>
        <taxon>Nephilidae</taxon>
        <taxon>Nephila</taxon>
    </lineage>
</organism>
<dbReference type="Proteomes" id="UP000887013">
    <property type="component" value="Unassembled WGS sequence"/>
</dbReference>
<evidence type="ECO:0000256" key="12">
    <source>
        <dbReference type="RuleBase" id="RU000679"/>
    </source>
</evidence>
<evidence type="ECO:0000256" key="7">
    <source>
        <dbReference type="ARBA" id="ARBA00023053"/>
    </source>
</evidence>
<dbReference type="GO" id="GO:0005886">
    <property type="term" value="C:plasma membrane"/>
    <property type="evidence" value="ECO:0007669"/>
    <property type="project" value="TreeGrafter"/>
</dbReference>
<proteinExistence type="inferred from homology"/>
<evidence type="ECO:0000256" key="5">
    <source>
        <dbReference type="ARBA" id="ARBA00022692"/>
    </source>
</evidence>
<keyword evidence="8 12" id="KW-0406">Ion transport</keyword>
<dbReference type="GO" id="GO:0015280">
    <property type="term" value="F:ligand-gated sodium channel activity"/>
    <property type="evidence" value="ECO:0007669"/>
    <property type="project" value="TreeGrafter"/>
</dbReference>
<evidence type="ECO:0000256" key="6">
    <source>
        <dbReference type="ARBA" id="ARBA00022989"/>
    </source>
</evidence>
<evidence type="ECO:0000313" key="15">
    <source>
        <dbReference type="EMBL" id="GFT72692.1"/>
    </source>
</evidence>
<evidence type="ECO:0000256" key="8">
    <source>
        <dbReference type="ARBA" id="ARBA00023065"/>
    </source>
</evidence>
<dbReference type="PANTHER" id="PTHR11690">
    <property type="entry name" value="AMILORIDE-SENSITIVE SODIUM CHANNEL-RELATED"/>
    <property type="match status" value="1"/>
</dbReference>
<evidence type="ECO:0000256" key="13">
    <source>
        <dbReference type="SAM" id="MobiDB-lite"/>
    </source>
</evidence>
<evidence type="ECO:0000256" key="4">
    <source>
        <dbReference type="ARBA" id="ARBA00022461"/>
    </source>
</evidence>
<feature type="transmembrane region" description="Helical" evidence="14">
    <location>
        <begin position="388"/>
        <end position="410"/>
    </location>
</feature>
<dbReference type="InterPro" id="IPR001873">
    <property type="entry name" value="ENaC"/>
</dbReference>
<keyword evidence="16" id="KW-1185">Reference proteome</keyword>
<reference evidence="15" key="1">
    <citation type="submission" date="2020-08" db="EMBL/GenBank/DDBJ databases">
        <title>Multicomponent nature underlies the extraordinary mechanical properties of spider dragline silk.</title>
        <authorList>
            <person name="Kono N."/>
            <person name="Nakamura H."/>
            <person name="Mori M."/>
            <person name="Yoshida Y."/>
            <person name="Ohtoshi R."/>
            <person name="Malay A.D."/>
            <person name="Moran D.A.P."/>
            <person name="Tomita M."/>
            <person name="Numata K."/>
            <person name="Arakawa K."/>
        </authorList>
    </citation>
    <scope>NUCLEOTIDE SEQUENCE</scope>
</reference>
<accession>A0A8X6U1L0</accession>
<comment type="similarity">
    <text evidence="2 12">Belongs to the amiloride-sensitive sodium channel (TC 1.A.6) family.</text>
</comment>
<evidence type="ECO:0000313" key="16">
    <source>
        <dbReference type="Proteomes" id="UP000887013"/>
    </source>
</evidence>
<keyword evidence="10 12" id="KW-0739">Sodium transport</keyword>
<feature type="region of interest" description="Disordered" evidence="13">
    <location>
        <begin position="431"/>
        <end position="452"/>
    </location>
</feature>
<keyword evidence="3 12" id="KW-0813">Transport</keyword>
<dbReference type="Gene3D" id="1.10.287.770">
    <property type="entry name" value="YojJ-like"/>
    <property type="match status" value="1"/>
</dbReference>
<dbReference type="EMBL" id="BMAW01116913">
    <property type="protein sequence ID" value="GFT72692.1"/>
    <property type="molecule type" value="Genomic_DNA"/>
</dbReference>
<keyword evidence="11 12" id="KW-0407">Ion channel</keyword>
<evidence type="ECO:0000256" key="9">
    <source>
        <dbReference type="ARBA" id="ARBA00023136"/>
    </source>
</evidence>
<evidence type="ECO:0000256" key="2">
    <source>
        <dbReference type="ARBA" id="ARBA00007193"/>
    </source>
</evidence>